<sequence>MKSVSATRSQLRKPRAIERHRELAGRVGAKMTCKCERRHQNRPVCDLFPAWAQEWPIDSLNKISTTDSHGICEFLDGGNTGEGKNRSTWAALENDFREHPLLPSFVALSW</sequence>
<proteinExistence type="predicted"/>
<organism evidence="1 2">
    <name type="scientific">Botrytis paeoniae</name>
    <dbReference type="NCBI Taxonomy" id="278948"/>
    <lineage>
        <taxon>Eukaryota</taxon>
        <taxon>Fungi</taxon>
        <taxon>Dikarya</taxon>
        <taxon>Ascomycota</taxon>
        <taxon>Pezizomycotina</taxon>
        <taxon>Leotiomycetes</taxon>
        <taxon>Helotiales</taxon>
        <taxon>Sclerotiniaceae</taxon>
        <taxon>Botrytis</taxon>
    </lineage>
</organism>
<evidence type="ECO:0000313" key="2">
    <source>
        <dbReference type="Proteomes" id="UP000297910"/>
    </source>
</evidence>
<gene>
    <name evidence="1" type="ORF">BPAE_0025g00580</name>
</gene>
<keyword evidence="2" id="KW-1185">Reference proteome</keyword>
<accession>A0A4Z1G0S4</accession>
<name>A0A4Z1G0S4_9HELO</name>
<protein>
    <submittedName>
        <fullName evidence="1">Uncharacterized protein</fullName>
    </submittedName>
</protein>
<reference evidence="1 2" key="1">
    <citation type="submission" date="2017-12" db="EMBL/GenBank/DDBJ databases">
        <title>Comparative genomics of Botrytis spp.</title>
        <authorList>
            <person name="Valero-Jimenez C.A."/>
            <person name="Tapia P."/>
            <person name="Veloso J."/>
            <person name="Silva-Moreno E."/>
            <person name="Staats M."/>
            <person name="Valdes J.H."/>
            <person name="Van Kan J.A.L."/>
        </authorList>
    </citation>
    <scope>NUCLEOTIDE SEQUENCE [LARGE SCALE GENOMIC DNA]</scope>
    <source>
        <strain evidence="1 2">Bp0003</strain>
    </source>
</reference>
<dbReference type="AlphaFoldDB" id="A0A4Z1G0S4"/>
<evidence type="ECO:0000313" key="1">
    <source>
        <dbReference type="EMBL" id="TGO28649.1"/>
    </source>
</evidence>
<dbReference type="Proteomes" id="UP000297910">
    <property type="component" value="Unassembled WGS sequence"/>
</dbReference>
<comment type="caution">
    <text evidence="1">The sequence shown here is derived from an EMBL/GenBank/DDBJ whole genome shotgun (WGS) entry which is preliminary data.</text>
</comment>
<dbReference type="EMBL" id="PQXI01000025">
    <property type="protein sequence ID" value="TGO28649.1"/>
    <property type="molecule type" value="Genomic_DNA"/>
</dbReference>